<feature type="compositionally biased region" description="Low complexity" evidence="7">
    <location>
        <begin position="12"/>
        <end position="28"/>
    </location>
</feature>
<reference evidence="9" key="1">
    <citation type="submission" date="2024-03" db="EMBL/GenBank/DDBJ databases">
        <title>WGS assembly of Saponaria officinalis var. Norfolk2.</title>
        <authorList>
            <person name="Jenkins J."/>
            <person name="Shu S."/>
            <person name="Grimwood J."/>
            <person name="Barry K."/>
            <person name="Goodstein D."/>
            <person name="Schmutz J."/>
            <person name="Leebens-Mack J."/>
            <person name="Osbourn A."/>
        </authorList>
    </citation>
    <scope>NUCLEOTIDE SEQUENCE [LARGE SCALE GENOMIC DNA]</scope>
    <source>
        <strain evidence="9">JIC</strain>
    </source>
</reference>
<feature type="coiled-coil region" evidence="6">
    <location>
        <begin position="220"/>
        <end position="258"/>
    </location>
</feature>
<evidence type="ECO:0000256" key="1">
    <source>
        <dbReference type="ARBA" id="ARBA00004123"/>
    </source>
</evidence>
<feature type="compositionally biased region" description="Polar residues" evidence="7">
    <location>
        <begin position="144"/>
        <end position="155"/>
    </location>
</feature>
<dbReference type="CDD" id="cd12203">
    <property type="entry name" value="GT1"/>
    <property type="match status" value="1"/>
</dbReference>
<dbReference type="SMART" id="SM00717">
    <property type="entry name" value="SANT"/>
    <property type="match status" value="1"/>
</dbReference>
<evidence type="ECO:0000259" key="8">
    <source>
        <dbReference type="PROSITE" id="PS50090"/>
    </source>
</evidence>
<feature type="domain" description="Myb-like" evidence="8">
    <location>
        <begin position="43"/>
        <end position="99"/>
    </location>
</feature>
<evidence type="ECO:0000313" key="10">
    <source>
        <dbReference type="Proteomes" id="UP001443914"/>
    </source>
</evidence>
<evidence type="ECO:0000256" key="7">
    <source>
        <dbReference type="SAM" id="MobiDB-lite"/>
    </source>
</evidence>
<dbReference type="EMBL" id="JBDFQZ010000008">
    <property type="protein sequence ID" value="KAK9699158.1"/>
    <property type="molecule type" value="Genomic_DNA"/>
</dbReference>
<comment type="caution">
    <text evidence="9">The sequence shown here is derived from an EMBL/GenBank/DDBJ whole genome shotgun (WGS) entry which is preliminary data.</text>
</comment>
<dbReference type="Pfam" id="PF13837">
    <property type="entry name" value="Myb_DNA-bind_4"/>
    <property type="match status" value="1"/>
</dbReference>
<evidence type="ECO:0000256" key="5">
    <source>
        <dbReference type="ARBA" id="ARBA00023242"/>
    </source>
</evidence>
<feature type="compositionally biased region" description="Basic residues" evidence="7">
    <location>
        <begin position="1"/>
        <end position="11"/>
    </location>
</feature>
<feature type="region of interest" description="Disordered" evidence="7">
    <location>
        <begin position="1"/>
        <end position="28"/>
    </location>
</feature>
<keyword evidence="2" id="KW-0805">Transcription regulation</keyword>
<keyword evidence="5" id="KW-0539">Nucleus</keyword>
<evidence type="ECO:0000256" key="2">
    <source>
        <dbReference type="ARBA" id="ARBA00023015"/>
    </source>
</evidence>
<evidence type="ECO:0000256" key="3">
    <source>
        <dbReference type="ARBA" id="ARBA00023125"/>
    </source>
</evidence>
<comment type="subcellular location">
    <subcellularLocation>
        <location evidence="1">Nucleus</location>
    </subcellularLocation>
</comment>
<protein>
    <recommendedName>
        <fullName evidence="8">Myb-like domain-containing protein</fullName>
    </recommendedName>
</protein>
<evidence type="ECO:0000313" key="9">
    <source>
        <dbReference type="EMBL" id="KAK9699158.1"/>
    </source>
</evidence>
<feature type="region of interest" description="Disordered" evidence="7">
    <location>
        <begin position="140"/>
        <end position="181"/>
    </location>
</feature>
<dbReference type="InterPro" id="IPR044822">
    <property type="entry name" value="Myb_DNA-bind_4"/>
</dbReference>
<dbReference type="GO" id="GO:0005634">
    <property type="term" value="C:nucleus"/>
    <property type="evidence" value="ECO:0007669"/>
    <property type="project" value="UniProtKB-SubCell"/>
</dbReference>
<evidence type="ECO:0000256" key="4">
    <source>
        <dbReference type="ARBA" id="ARBA00023163"/>
    </source>
</evidence>
<dbReference type="AlphaFoldDB" id="A0AAW1J774"/>
<proteinExistence type="predicted"/>
<dbReference type="Gene3D" id="1.10.10.60">
    <property type="entry name" value="Homeodomain-like"/>
    <property type="match status" value="1"/>
</dbReference>
<dbReference type="Proteomes" id="UP001443914">
    <property type="component" value="Unassembled WGS sequence"/>
</dbReference>
<evidence type="ECO:0000256" key="6">
    <source>
        <dbReference type="SAM" id="Coils"/>
    </source>
</evidence>
<sequence>MEGHTHPHHQYHQQQQPQQQQISGGTTTVGVGVEGVGDRFPQWSVQETKEFLAIRAELDRTFMETKRNKLLWEVISSKMRDLGFLRSAEQCKCKWKNLVTRYKGCETVEAESMRQQFPFYNEMQAIFTARMQRMLWAETEAGPGTSTKKTKSQCPTTTMSTDDEDEDDSDGDNTTKATKKRAKKAKICGTSHNITTTSISSINAVKEMLERFMKQQMEMEVEWREAYEAREEERRRAENEWRQRMEALENERLVFERRWREREEQRRLREDARADKRDALINALLNKLQRDT</sequence>
<keyword evidence="4" id="KW-0804">Transcription</keyword>
<feature type="compositionally biased region" description="Acidic residues" evidence="7">
    <location>
        <begin position="161"/>
        <end position="171"/>
    </location>
</feature>
<name>A0AAW1J774_SAPOF</name>
<dbReference type="FunFam" id="1.10.10.60:FF:000032">
    <property type="entry name" value="Zinc finger and SCAN domain-containing 20"/>
    <property type="match status" value="1"/>
</dbReference>
<dbReference type="InterPro" id="IPR001005">
    <property type="entry name" value="SANT/Myb"/>
</dbReference>
<dbReference type="GO" id="GO:0003677">
    <property type="term" value="F:DNA binding"/>
    <property type="evidence" value="ECO:0007669"/>
    <property type="project" value="UniProtKB-KW"/>
</dbReference>
<organism evidence="9 10">
    <name type="scientific">Saponaria officinalis</name>
    <name type="common">Common soapwort</name>
    <name type="synonym">Lychnis saponaria</name>
    <dbReference type="NCBI Taxonomy" id="3572"/>
    <lineage>
        <taxon>Eukaryota</taxon>
        <taxon>Viridiplantae</taxon>
        <taxon>Streptophyta</taxon>
        <taxon>Embryophyta</taxon>
        <taxon>Tracheophyta</taxon>
        <taxon>Spermatophyta</taxon>
        <taxon>Magnoliopsida</taxon>
        <taxon>eudicotyledons</taxon>
        <taxon>Gunneridae</taxon>
        <taxon>Pentapetalae</taxon>
        <taxon>Caryophyllales</taxon>
        <taxon>Caryophyllaceae</taxon>
        <taxon>Caryophylleae</taxon>
        <taxon>Saponaria</taxon>
    </lineage>
</organism>
<gene>
    <name evidence="9" type="ORF">RND81_08G156600</name>
</gene>
<keyword evidence="10" id="KW-1185">Reference proteome</keyword>
<accession>A0AAW1J774</accession>
<dbReference type="PANTHER" id="PTHR21654">
    <property type="entry name" value="FI21293P1"/>
    <property type="match status" value="1"/>
</dbReference>
<keyword evidence="6" id="KW-0175">Coiled coil</keyword>
<dbReference type="PROSITE" id="PS50090">
    <property type="entry name" value="MYB_LIKE"/>
    <property type="match status" value="1"/>
</dbReference>
<dbReference type="PANTHER" id="PTHR21654:SF66">
    <property type="entry name" value="TRIHELIX TRANSCRIPTION FACTOR GT-3B"/>
    <property type="match status" value="1"/>
</dbReference>
<dbReference type="GO" id="GO:0006355">
    <property type="term" value="P:regulation of DNA-templated transcription"/>
    <property type="evidence" value="ECO:0007669"/>
    <property type="project" value="UniProtKB-ARBA"/>
</dbReference>
<keyword evidence="3" id="KW-0238">DNA-binding</keyword>